<dbReference type="KEGG" id="apln:108732634"/>
<feature type="transmembrane region" description="Helical" evidence="5">
    <location>
        <begin position="129"/>
        <end position="151"/>
    </location>
</feature>
<keyword evidence="6" id="KW-1185">Reference proteome</keyword>
<dbReference type="PANTHER" id="PTHR21215">
    <property type="entry name" value="LD36024P"/>
    <property type="match status" value="1"/>
</dbReference>
<dbReference type="Gene3D" id="1.20.140.150">
    <property type="match status" value="1"/>
</dbReference>
<evidence type="ECO:0000256" key="5">
    <source>
        <dbReference type="SAM" id="Phobius"/>
    </source>
</evidence>
<accession>A0A1W4WF04</accession>
<reference evidence="7" key="1">
    <citation type="submission" date="2025-08" db="UniProtKB">
        <authorList>
            <consortium name="RefSeq"/>
        </authorList>
    </citation>
    <scope>IDENTIFICATION</scope>
</reference>
<dbReference type="Pfam" id="PF13903">
    <property type="entry name" value="Claudin_2"/>
    <property type="match status" value="1"/>
</dbReference>
<evidence type="ECO:0000256" key="4">
    <source>
        <dbReference type="ARBA" id="ARBA00023136"/>
    </source>
</evidence>
<evidence type="ECO:0000313" key="6">
    <source>
        <dbReference type="Proteomes" id="UP000192223"/>
    </source>
</evidence>
<evidence type="ECO:0000256" key="1">
    <source>
        <dbReference type="ARBA" id="ARBA00004141"/>
    </source>
</evidence>
<protein>
    <submittedName>
        <fullName evidence="7">Transmembrane protein 178B isoform X1</fullName>
    </submittedName>
</protein>
<organism evidence="6 7">
    <name type="scientific">Agrilus planipennis</name>
    <name type="common">Emerald ash borer</name>
    <name type="synonym">Agrilus marcopoli</name>
    <dbReference type="NCBI Taxonomy" id="224129"/>
    <lineage>
        <taxon>Eukaryota</taxon>
        <taxon>Metazoa</taxon>
        <taxon>Ecdysozoa</taxon>
        <taxon>Arthropoda</taxon>
        <taxon>Hexapoda</taxon>
        <taxon>Insecta</taxon>
        <taxon>Pterygota</taxon>
        <taxon>Neoptera</taxon>
        <taxon>Endopterygota</taxon>
        <taxon>Coleoptera</taxon>
        <taxon>Polyphaga</taxon>
        <taxon>Elateriformia</taxon>
        <taxon>Buprestoidea</taxon>
        <taxon>Buprestidae</taxon>
        <taxon>Agrilinae</taxon>
        <taxon>Agrilus</taxon>
    </lineage>
</organism>
<dbReference type="Proteomes" id="UP000192223">
    <property type="component" value="Unplaced"/>
</dbReference>
<proteinExistence type="predicted"/>
<feature type="transmembrane region" description="Helical" evidence="5">
    <location>
        <begin position="216"/>
        <end position="239"/>
    </location>
</feature>
<sequence length="293" mass="33271">MPCSAITLSLATIASIIAVALLAIAFATDNWVYIEVKRSNIQDYLSSNPNVQNEALVDSVNTKYYYYTRTKGLFRICFPKERPPTVKTYLSPVETHCTNINYFIPDENNETKDFTDDAWTRLHMGRSTIALFILSFLTVLAAFFTGVTGCWRRSPSNITATAILMLLACLLSAGAMGLWHAVEFYEKEKVVGEEYYQQWNSILQEYTTTSYDWSFVLAWLGVMFSLCSSFLFVFGACCLGSEKEREQLNNVQYIMPVYPQKQQYAYAGYAVPPPQAYPAPYYTTGSTYGPYNY</sequence>
<dbReference type="AlphaFoldDB" id="A0A1W4WF04"/>
<dbReference type="RefSeq" id="XP_018319037.1">
    <property type="nucleotide sequence ID" value="XM_018463535.1"/>
</dbReference>
<dbReference type="InParanoid" id="A0A1W4WF04"/>
<gene>
    <name evidence="7" type="primary">LOC108732634</name>
</gene>
<dbReference type="InterPro" id="IPR004031">
    <property type="entry name" value="PMP22/EMP/MP20/Claudin"/>
</dbReference>
<feature type="transmembrane region" description="Helical" evidence="5">
    <location>
        <begin position="163"/>
        <end position="182"/>
    </location>
</feature>
<dbReference type="FunCoup" id="A0A1W4WF04">
    <property type="interactions" value="16"/>
</dbReference>
<keyword evidence="2 5" id="KW-0812">Transmembrane</keyword>
<keyword evidence="4 5" id="KW-0472">Membrane</keyword>
<dbReference type="OrthoDB" id="6126739at2759"/>
<dbReference type="GeneID" id="108732634"/>
<keyword evidence="3 5" id="KW-1133">Transmembrane helix</keyword>
<evidence type="ECO:0000256" key="2">
    <source>
        <dbReference type="ARBA" id="ARBA00022692"/>
    </source>
</evidence>
<name>A0A1W4WF04_AGRPL</name>
<dbReference type="PANTHER" id="PTHR21215:SF0">
    <property type="entry name" value="LD36024P"/>
    <property type="match status" value="1"/>
</dbReference>
<comment type="subcellular location">
    <subcellularLocation>
        <location evidence="1">Membrane</location>
        <topology evidence="1">Multi-pass membrane protein</topology>
    </subcellularLocation>
</comment>
<evidence type="ECO:0000313" key="7">
    <source>
        <dbReference type="RefSeq" id="XP_018319037.1"/>
    </source>
</evidence>
<dbReference type="GO" id="GO:0016020">
    <property type="term" value="C:membrane"/>
    <property type="evidence" value="ECO:0007669"/>
    <property type="project" value="UniProtKB-SubCell"/>
</dbReference>
<evidence type="ECO:0000256" key="3">
    <source>
        <dbReference type="ARBA" id="ARBA00022989"/>
    </source>
</evidence>